<reference evidence="4" key="2">
    <citation type="submission" date="2021-05" db="EMBL/GenBank/DDBJ databases">
        <title>Protein family content uncovers lineage relationships and bacterial pathway maintenance mechanisms in DPANN archaea.</title>
        <authorList>
            <person name="Castelle C.J."/>
            <person name="Meheust R."/>
            <person name="Jaffe A.L."/>
            <person name="Seitz K."/>
            <person name="Gong X."/>
            <person name="Baker B.J."/>
            <person name="Banfield J.F."/>
        </authorList>
    </citation>
    <scope>NUCLEOTIDE SEQUENCE</scope>
    <source>
        <strain evidence="4">RIFCSPHIGHO2_01_FULL_AR10_44_11</strain>
    </source>
</reference>
<evidence type="ECO:0000313" key="4">
    <source>
        <dbReference type="EMBL" id="MBS3057320.1"/>
    </source>
</evidence>
<dbReference type="PANTHER" id="PTHR38465">
    <property type="entry name" value="HTH-TYPE TRANSCRIPTIONAL REGULATOR MJ1563-RELATED"/>
    <property type="match status" value="1"/>
</dbReference>
<dbReference type="Gene3D" id="1.10.10.10">
    <property type="entry name" value="Winged helix-like DNA-binding domain superfamily/Winged helix DNA-binding domain"/>
    <property type="match status" value="1"/>
</dbReference>
<reference evidence="4" key="1">
    <citation type="submission" date="2021-03" db="EMBL/GenBank/DDBJ databases">
        <authorList>
            <person name="Jaffe A."/>
        </authorList>
    </citation>
    <scope>NUCLEOTIDE SEQUENCE</scope>
    <source>
        <strain evidence="4">RIFCSPHIGHO2_01_FULL_AR10_44_11</strain>
    </source>
</reference>
<sequence>MGKEEEAIEKKVIDTFAGVASSLGYSDLHGKILAALLIAQEPISLRELAHKTNYSLSTISLSIDLLEVLGVIKKIKKGSDRKVYVLLNADLLDCLKKAVIAKLDTSINTSLSDLQQEKQKTKNKKLLRTIGILEREIRRLHAFMDSVSKIDLPSKNNSH</sequence>
<dbReference type="Proteomes" id="UP000677687">
    <property type="component" value="Unassembled WGS sequence"/>
</dbReference>
<dbReference type="GO" id="GO:0003677">
    <property type="term" value="F:DNA binding"/>
    <property type="evidence" value="ECO:0007669"/>
    <property type="project" value="UniProtKB-KW"/>
</dbReference>
<evidence type="ECO:0000313" key="5">
    <source>
        <dbReference type="Proteomes" id="UP000677687"/>
    </source>
</evidence>
<proteinExistence type="predicted"/>
<organism evidence="4 5">
    <name type="scientific">Candidatus Iainarchaeum sp</name>
    <dbReference type="NCBI Taxonomy" id="3101447"/>
    <lineage>
        <taxon>Archaea</taxon>
        <taxon>Candidatus Iainarchaeota</taxon>
        <taxon>Candidatus Iainarchaeia</taxon>
        <taxon>Candidatus Iainarchaeales</taxon>
        <taxon>Candidatus Iainarchaeaceae</taxon>
        <taxon>Candidatus Iainarchaeum</taxon>
    </lineage>
</organism>
<keyword evidence="3" id="KW-0804">Transcription</keyword>
<keyword evidence="1" id="KW-0805">Transcription regulation</keyword>
<dbReference type="InterPro" id="IPR036390">
    <property type="entry name" value="WH_DNA-bd_sf"/>
</dbReference>
<evidence type="ECO:0000256" key="2">
    <source>
        <dbReference type="ARBA" id="ARBA00023125"/>
    </source>
</evidence>
<dbReference type="InterPro" id="IPR036388">
    <property type="entry name" value="WH-like_DNA-bd_sf"/>
</dbReference>
<evidence type="ECO:0000256" key="1">
    <source>
        <dbReference type="ARBA" id="ARBA00023015"/>
    </source>
</evidence>
<comment type="caution">
    <text evidence="4">The sequence shown here is derived from an EMBL/GenBank/DDBJ whole genome shotgun (WGS) entry which is preliminary data.</text>
</comment>
<gene>
    <name evidence="4" type="ORF">J4415_01695</name>
</gene>
<evidence type="ECO:0000256" key="3">
    <source>
        <dbReference type="ARBA" id="ARBA00023163"/>
    </source>
</evidence>
<dbReference type="InterPro" id="IPR052362">
    <property type="entry name" value="HTH-GbsR_regulator"/>
</dbReference>
<protein>
    <submittedName>
        <fullName evidence="4">Winged helix-turn-helix transcriptional regulator</fullName>
    </submittedName>
</protein>
<dbReference type="EMBL" id="JAGVWD010000021">
    <property type="protein sequence ID" value="MBS3057320.1"/>
    <property type="molecule type" value="Genomic_DNA"/>
</dbReference>
<dbReference type="AlphaFoldDB" id="A0A8T4KWS2"/>
<name>A0A8T4KWS2_9ARCH</name>
<keyword evidence="2" id="KW-0238">DNA-binding</keyword>
<dbReference type="SUPFAM" id="SSF46785">
    <property type="entry name" value="Winged helix' DNA-binding domain"/>
    <property type="match status" value="1"/>
</dbReference>
<dbReference type="PANTHER" id="PTHR38465:SF1">
    <property type="entry name" value="HTH-TYPE TRANSCRIPTIONAL REGULATOR MJ1563-RELATED"/>
    <property type="match status" value="1"/>
</dbReference>
<accession>A0A8T4KWS2</accession>